<evidence type="ECO:0000313" key="2">
    <source>
        <dbReference type="EMBL" id="RSN74550.1"/>
    </source>
</evidence>
<sequence length="347" mass="39600">MSKAFPVNLALAIPSIVRLRVNAVHYDAVVVLHENWDPVYSGRVLAEFFSAPSMVLLQSPPLYGSRKRFFNILKALLLWRKLVGNTPIEKSLFEAEAIIRNIGEYYLSKLRYEKVLRKYSIILGVSKAIAVEMGCGWLDKVICLDPGVSLDEEDLKAIKSIRRRVREKENYIVFGGGRLSAEKGFIEALISFKLISKHFPELKLVITGRIAPERLLRIKRVCRKLGIENKVVFTEFVPRDKRLEIIAKARLMLYPSHTDSFSYAVLESLHLGTPIVAYRIPAIEIYYGKCSGVELVEEWDLEALTVKAIDLLDKKVETVEPPKIKSWKEIMSEEVETISKLILKQQI</sequence>
<comment type="caution">
    <text evidence="2">The sequence shown here is derived from an EMBL/GenBank/DDBJ whole genome shotgun (WGS) entry which is preliminary data.</text>
</comment>
<dbReference type="Proteomes" id="UP000277582">
    <property type="component" value="Unassembled WGS sequence"/>
</dbReference>
<evidence type="ECO:0000313" key="3">
    <source>
        <dbReference type="Proteomes" id="UP000277582"/>
    </source>
</evidence>
<accession>A0A3R9QEL3</accession>
<proteinExistence type="predicted"/>
<dbReference type="PANTHER" id="PTHR12526">
    <property type="entry name" value="GLYCOSYLTRANSFERASE"/>
    <property type="match status" value="1"/>
</dbReference>
<keyword evidence="3" id="KW-1185">Reference proteome</keyword>
<reference evidence="2 3" key="1">
    <citation type="submission" date="2018-10" db="EMBL/GenBank/DDBJ databases">
        <title>Co-occurring genomic capacity for anaerobic methane metabolism and dissimilatory sulfite reduction discovered in the Korarchaeota.</title>
        <authorList>
            <person name="Mckay L.J."/>
            <person name="Dlakic M."/>
            <person name="Fields M.W."/>
            <person name="Delmont T.O."/>
            <person name="Eren A.M."/>
            <person name="Jay Z.J."/>
            <person name="Klingelsmith K.B."/>
            <person name="Rusch D.B."/>
            <person name="Inskeep W.P."/>
        </authorList>
    </citation>
    <scope>NUCLEOTIDE SEQUENCE [LARGE SCALE GENOMIC DNA]</scope>
    <source>
        <strain evidence="2 3">MDKW</strain>
    </source>
</reference>
<evidence type="ECO:0000259" key="1">
    <source>
        <dbReference type="Pfam" id="PF00534"/>
    </source>
</evidence>
<feature type="domain" description="Glycosyl transferase family 1" evidence="1">
    <location>
        <begin position="166"/>
        <end position="284"/>
    </location>
</feature>
<gene>
    <name evidence="2" type="ORF">D6D85_07915</name>
</gene>
<name>A0A3R9QEL3_9CREN</name>
<dbReference type="GO" id="GO:0016757">
    <property type="term" value="F:glycosyltransferase activity"/>
    <property type="evidence" value="ECO:0007669"/>
    <property type="project" value="InterPro"/>
</dbReference>
<dbReference type="InterPro" id="IPR001296">
    <property type="entry name" value="Glyco_trans_1"/>
</dbReference>
<dbReference type="EMBL" id="RCOS01000091">
    <property type="protein sequence ID" value="RSN74550.1"/>
    <property type="molecule type" value="Genomic_DNA"/>
</dbReference>
<organism evidence="2 3">
    <name type="scientific">Candidatus Methanodesulfokora washburnensis</name>
    <dbReference type="NCBI Taxonomy" id="2478471"/>
    <lineage>
        <taxon>Archaea</taxon>
        <taxon>Thermoproteota</taxon>
        <taxon>Candidatus Korarchaeia</taxon>
        <taxon>Candidatus Korarchaeia incertae sedis</taxon>
        <taxon>Candidatus Methanodesulfokora</taxon>
    </lineage>
</organism>
<dbReference type="Pfam" id="PF00534">
    <property type="entry name" value="Glycos_transf_1"/>
    <property type="match status" value="1"/>
</dbReference>
<dbReference type="AlphaFoldDB" id="A0A3R9QEL3"/>
<dbReference type="Gene3D" id="3.40.50.2000">
    <property type="entry name" value="Glycogen Phosphorylase B"/>
    <property type="match status" value="2"/>
</dbReference>
<keyword evidence="2" id="KW-0808">Transferase</keyword>
<protein>
    <submittedName>
        <fullName evidence="2">Glycosyltransferase</fullName>
    </submittedName>
</protein>
<dbReference type="SUPFAM" id="SSF53756">
    <property type="entry name" value="UDP-Glycosyltransferase/glycogen phosphorylase"/>
    <property type="match status" value="1"/>
</dbReference>